<dbReference type="CDD" id="cd17808">
    <property type="entry name" value="HipA_Ec_like"/>
    <property type="match status" value="1"/>
</dbReference>
<dbReference type="GO" id="GO:0004674">
    <property type="term" value="F:protein serine/threonine kinase activity"/>
    <property type="evidence" value="ECO:0007669"/>
    <property type="project" value="TreeGrafter"/>
</dbReference>
<proteinExistence type="inferred from homology"/>
<dbReference type="eggNOG" id="COG3550">
    <property type="taxonomic scope" value="Bacteria"/>
</dbReference>
<name>F5XHV2_MICPN</name>
<dbReference type="PANTHER" id="PTHR37419:SF1">
    <property type="entry name" value="SERINE_THREONINE-PROTEIN KINASE TOXIN HIPA"/>
    <property type="match status" value="1"/>
</dbReference>
<accession>F5XHV2</accession>
<protein>
    <submittedName>
        <fullName evidence="6">Uncharacterized protein</fullName>
    </submittedName>
</protein>
<evidence type="ECO:0000259" key="4">
    <source>
        <dbReference type="Pfam" id="PF07804"/>
    </source>
</evidence>
<feature type="domain" description="HipA N-terminal subdomain 1" evidence="5">
    <location>
        <begin position="10"/>
        <end position="105"/>
    </location>
</feature>
<dbReference type="OrthoDB" id="3182374at2"/>
<dbReference type="GO" id="GO:0005829">
    <property type="term" value="C:cytosol"/>
    <property type="evidence" value="ECO:0007669"/>
    <property type="project" value="TreeGrafter"/>
</dbReference>
<dbReference type="AlphaFoldDB" id="F5XHV2"/>
<evidence type="ECO:0000256" key="3">
    <source>
        <dbReference type="ARBA" id="ARBA00022777"/>
    </source>
</evidence>
<evidence type="ECO:0000313" key="7">
    <source>
        <dbReference type="Proteomes" id="UP000007947"/>
    </source>
</evidence>
<keyword evidence="3" id="KW-0418">Kinase</keyword>
<dbReference type="InterPro" id="IPR012893">
    <property type="entry name" value="HipA-like_C"/>
</dbReference>
<reference evidence="6 7" key="1">
    <citation type="submission" date="2011-05" db="EMBL/GenBank/DDBJ databases">
        <title>Whole genome sequence of Microlunatus phosphovorus NM-1.</title>
        <authorList>
            <person name="Hosoyama A."/>
            <person name="Sasaki K."/>
            <person name="Harada T."/>
            <person name="Igarashi R."/>
            <person name="Kawakoshi A."/>
            <person name="Sasagawa M."/>
            <person name="Fukada J."/>
            <person name="Nakamura S."/>
            <person name="Katano Y."/>
            <person name="Hanada S."/>
            <person name="Kamagata Y."/>
            <person name="Nakamura N."/>
            <person name="Yamazaki S."/>
            <person name="Fujita N."/>
        </authorList>
    </citation>
    <scope>NUCLEOTIDE SEQUENCE [LARGE SCALE GENOMIC DNA]</scope>
    <source>
        <strain evidence="7">ATCC 700054 / DSM 10555 / JCM 9379 / NBRC 101784 / NCIMB 13414 / VKM Ac-1990 / NM-1</strain>
    </source>
</reference>
<dbReference type="InterPro" id="IPR052028">
    <property type="entry name" value="HipA_Ser/Thr_kinase"/>
</dbReference>
<evidence type="ECO:0000259" key="5">
    <source>
        <dbReference type="Pfam" id="PF13657"/>
    </source>
</evidence>
<evidence type="ECO:0000256" key="2">
    <source>
        <dbReference type="ARBA" id="ARBA00022679"/>
    </source>
</evidence>
<dbReference type="Proteomes" id="UP000007947">
    <property type="component" value="Chromosome"/>
</dbReference>
<evidence type="ECO:0000313" key="6">
    <source>
        <dbReference type="EMBL" id="BAK33247.1"/>
    </source>
</evidence>
<feature type="domain" description="HipA-like C-terminal" evidence="4">
    <location>
        <begin position="150"/>
        <end position="386"/>
    </location>
</feature>
<dbReference type="STRING" id="1032480.MLP_02330"/>
<evidence type="ECO:0000256" key="1">
    <source>
        <dbReference type="ARBA" id="ARBA00010164"/>
    </source>
</evidence>
<dbReference type="PANTHER" id="PTHR37419">
    <property type="entry name" value="SERINE/THREONINE-PROTEIN KINASE TOXIN HIPA"/>
    <property type="match status" value="1"/>
</dbReference>
<dbReference type="HOGENOM" id="CLU_030167_1_0_11"/>
<dbReference type="NCBIfam" id="TIGR03071">
    <property type="entry name" value="couple_hipA"/>
    <property type="match status" value="1"/>
</dbReference>
<gene>
    <name evidence="6" type="ordered locus">MLP_02330</name>
</gene>
<sequence length="428" mass="47601">MTEPSTGPALLVVLYGRVIGQLDRGPRGPVFHYDPEYPRNAPPLSVNMPPSGTVYPSRVVLPFLEGMLPENAEVRRRMARELDVQPDALSLLSKAGWDCPGAVQFTLPERLEEMLRRPGLLVQVTDSDIAARLDRLRDDDASWTRPGEHWSLAGQQSKFALARTEQGWAEAKGTAPTTHIIKPGIGRLAYQALVEHATMRAAATLGVNVARTTYTEFAGRPAIVVERFDRLRGSRDQVLRLHQEDMCQALGRMPERKYEENSGPSVREMVKTLSLHAYEKSRNISGLLDFVLINYAAEAPDGHAKNLSIQILPSASDIRLAPLYDLASALPYDRGGFDRDLALSIGGRRRINDIHAKQWARLARELHISEDEVRHRARELVAGFPDAFGDALAEVGTPAADQVWNWTSDRARRHAEMCLTRLSEPSAD</sequence>
<dbReference type="RefSeq" id="WP_013861136.1">
    <property type="nucleotide sequence ID" value="NC_015635.1"/>
</dbReference>
<keyword evidence="7" id="KW-1185">Reference proteome</keyword>
<comment type="similarity">
    <text evidence="1">Belongs to the HipA Ser/Thr kinase family.</text>
</comment>
<organism evidence="6 7">
    <name type="scientific">Microlunatus phosphovorus (strain ATCC 700054 / DSM 10555 / JCM 9379 / NBRC 101784 / NCIMB 13414 / VKM Ac-1990 / NM-1)</name>
    <dbReference type="NCBI Taxonomy" id="1032480"/>
    <lineage>
        <taxon>Bacteria</taxon>
        <taxon>Bacillati</taxon>
        <taxon>Actinomycetota</taxon>
        <taxon>Actinomycetes</taxon>
        <taxon>Propionibacteriales</taxon>
        <taxon>Propionibacteriaceae</taxon>
        <taxon>Microlunatus</taxon>
    </lineage>
</organism>
<dbReference type="EMBL" id="AP012204">
    <property type="protein sequence ID" value="BAK33247.1"/>
    <property type="molecule type" value="Genomic_DNA"/>
</dbReference>
<dbReference type="Pfam" id="PF13657">
    <property type="entry name" value="Couple_hipA"/>
    <property type="match status" value="1"/>
</dbReference>
<dbReference type="InterPro" id="IPR017508">
    <property type="entry name" value="HipA_N1"/>
</dbReference>
<dbReference type="KEGG" id="mph:MLP_02330"/>
<dbReference type="Pfam" id="PF07804">
    <property type="entry name" value="HipA_C"/>
    <property type="match status" value="1"/>
</dbReference>
<keyword evidence="2" id="KW-0808">Transferase</keyword>